<protein>
    <submittedName>
        <fullName evidence="1">Uncharacterized protein</fullName>
    </submittedName>
</protein>
<sequence length="195" mass="22618">MCFPLKKFARDLSLVIVEIQNKVNHAFVARAIRYCLNIFDDVKKLPVLVISIDGFSSKEFRDFTFDKSDGNPFYTHLYQLWAKQVQVYIADSIAKHVDSSPIDPMIVLAYVLILQEKNIIMLDEYNDPNIQDIYRTALNIFSFGKDITNDLARRTESFCNAMASQFATILKYEKDCSEKSRKKTSSVCGRWNQFR</sequence>
<accession>A0A1X0SGB1</accession>
<dbReference type="EMBL" id="KV921259">
    <property type="protein sequence ID" value="ORE23293.1"/>
    <property type="molecule type" value="Genomic_DNA"/>
</dbReference>
<dbReference type="Proteomes" id="UP000242381">
    <property type="component" value="Unassembled WGS sequence"/>
</dbReference>
<evidence type="ECO:0000313" key="1">
    <source>
        <dbReference type="EMBL" id="ORE23293.1"/>
    </source>
</evidence>
<dbReference type="VEuPathDB" id="FungiDB:BCV72DRAFT_314328"/>
<proteinExistence type="predicted"/>
<organism evidence="1 2">
    <name type="scientific">Rhizopus microsporus</name>
    <dbReference type="NCBI Taxonomy" id="58291"/>
    <lineage>
        <taxon>Eukaryota</taxon>
        <taxon>Fungi</taxon>
        <taxon>Fungi incertae sedis</taxon>
        <taxon>Mucoromycota</taxon>
        <taxon>Mucoromycotina</taxon>
        <taxon>Mucoromycetes</taxon>
        <taxon>Mucorales</taxon>
        <taxon>Mucorineae</taxon>
        <taxon>Rhizopodaceae</taxon>
        <taxon>Rhizopus</taxon>
    </lineage>
</organism>
<evidence type="ECO:0000313" key="2">
    <source>
        <dbReference type="Proteomes" id="UP000242381"/>
    </source>
</evidence>
<gene>
    <name evidence="1" type="ORF">BCV71DRAFT_230684</name>
</gene>
<reference evidence="1 2" key="1">
    <citation type="journal article" date="2016" name="Proc. Natl. Acad. Sci. U.S.A.">
        <title>Lipid metabolic changes in an early divergent fungus govern the establishment of a mutualistic symbiosis with endobacteria.</title>
        <authorList>
            <person name="Lastovetsky O.A."/>
            <person name="Gaspar M.L."/>
            <person name="Mondo S.J."/>
            <person name="LaButti K.M."/>
            <person name="Sandor L."/>
            <person name="Grigoriev I.V."/>
            <person name="Henry S.A."/>
            <person name="Pawlowska T.E."/>
        </authorList>
    </citation>
    <scope>NUCLEOTIDE SEQUENCE [LARGE SCALE GENOMIC DNA]</scope>
    <source>
        <strain evidence="1 2">ATCC 11559</strain>
    </source>
</reference>
<dbReference type="AlphaFoldDB" id="A0A1X0SGB1"/>
<name>A0A1X0SGB1_RHIZD</name>